<evidence type="ECO:0000256" key="3">
    <source>
        <dbReference type="ARBA" id="ARBA00023239"/>
    </source>
</evidence>
<evidence type="ECO:0000256" key="4">
    <source>
        <dbReference type="ARBA" id="ARBA00023242"/>
    </source>
</evidence>
<comment type="subcellular location">
    <subcellularLocation>
        <location evidence="5">Nucleus</location>
    </subcellularLocation>
</comment>
<keyword evidence="8" id="KW-1185">Reference proteome</keyword>
<dbReference type="OMA" id="FHVSIGW"/>
<dbReference type="PANTHER" id="PTHR13522:SF3">
    <property type="entry name" value="U6 SNRNA PHOSPHODIESTERASE 1"/>
    <property type="match status" value="1"/>
</dbReference>
<dbReference type="InterPro" id="IPR027521">
    <property type="entry name" value="Usb1"/>
</dbReference>
<keyword evidence="3" id="KW-0456">Lyase</keyword>
<dbReference type="Pfam" id="PF09749">
    <property type="entry name" value="HVSL"/>
    <property type="match status" value="1"/>
</dbReference>
<evidence type="ECO:0000313" key="7">
    <source>
        <dbReference type="EMBL" id="CRG92028.1"/>
    </source>
</evidence>
<comment type="function">
    <text evidence="5">Phosphodiesterase responsible for the U6 snRNA 3' end processing. Acts as an exoribonuclease (RNase) responsible for trimming the poly(U) tract of the last nucleotides in the pre-U6 snRNA molecule, leading to the formation of mature U6 snRNA.</text>
</comment>
<protein>
    <recommendedName>
        <fullName evidence="5">U6 snRNA phosphodiesterase</fullName>
        <ecNumber evidence="5">3.1.4.-</ecNumber>
    </recommendedName>
</protein>
<gene>
    <name evidence="5" type="primary">USB1</name>
    <name evidence="7" type="ORF">PISL3812_09083</name>
</gene>
<dbReference type="STRING" id="28573.A0A0U1M8Z8"/>
<evidence type="ECO:0000256" key="1">
    <source>
        <dbReference type="ARBA" id="ARBA00022722"/>
    </source>
</evidence>
<dbReference type="AlphaFoldDB" id="A0A0U1M8Z8"/>
<feature type="active site" description="Proton donor/acceptor" evidence="5">
    <location>
        <position position="128"/>
    </location>
</feature>
<keyword evidence="2 5" id="KW-0378">Hydrolase</keyword>
<keyword evidence="1 5" id="KW-0540">Nuclease</keyword>
<organism evidence="7 8">
    <name type="scientific">Talaromyces islandicus</name>
    <name type="common">Penicillium islandicum</name>
    <dbReference type="NCBI Taxonomy" id="28573"/>
    <lineage>
        <taxon>Eukaryota</taxon>
        <taxon>Fungi</taxon>
        <taxon>Dikarya</taxon>
        <taxon>Ascomycota</taxon>
        <taxon>Pezizomycotina</taxon>
        <taxon>Eurotiomycetes</taxon>
        <taxon>Eurotiomycetidae</taxon>
        <taxon>Eurotiales</taxon>
        <taxon>Trichocomaceae</taxon>
        <taxon>Talaromyces</taxon>
        <taxon>Talaromyces sect. Islandici</taxon>
    </lineage>
</organism>
<feature type="active site" description="Proton donor/acceptor" evidence="5">
    <location>
        <position position="236"/>
    </location>
</feature>
<dbReference type="EMBL" id="CVMT01000011">
    <property type="protein sequence ID" value="CRG92028.1"/>
    <property type="molecule type" value="Genomic_DNA"/>
</dbReference>
<proteinExistence type="inferred from homology"/>
<keyword evidence="4 5" id="KW-0539">Nucleus</keyword>
<name>A0A0U1M8Z8_TALIS</name>
<evidence type="ECO:0000313" key="8">
    <source>
        <dbReference type="Proteomes" id="UP000054383"/>
    </source>
</evidence>
<dbReference type="EC" id="3.1.4.-" evidence="5"/>
<dbReference type="GO" id="GO:0005634">
    <property type="term" value="C:nucleus"/>
    <property type="evidence" value="ECO:0007669"/>
    <property type="project" value="UniProtKB-SubCell"/>
</dbReference>
<feature type="region of interest" description="Disordered" evidence="6">
    <location>
        <begin position="1"/>
        <end position="43"/>
    </location>
</feature>
<dbReference type="Proteomes" id="UP000054383">
    <property type="component" value="Unassembled WGS sequence"/>
</dbReference>
<dbReference type="GO" id="GO:1990838">
    <property type="term" value="F:poly(U)-specific exoribonuclease activity, producing 3' uridine cyclic phosphate ends"/>
    <property type="evidence" value="ECO:0007669"/>
    <property type="project" value="UniProtKB-UniRule"/>
</dbReference>
<reference evidence="7 8" key="1">
    <citation type="submission" date="2015-04" db="EMBL/GenBank/DDBJ databases">
        <authorList>
            <person name="Syromyatnikov M.Y."/>
            <person name="Popov V.N."/>
        </authorList>
    </citation>
    <scope>NUCLEOTIDE SEQUENCE [LARGE SCALE GENOMIC DNA]</scope>
    <source>
        <strain evidence="7">WF-38-12</strain>
    </source>
</reference>
<dbReference type="HAMAP" id="MF_03040">
    <property type="entry name" value="USB1"/>
    <property type="match status" value="1"/>
</dbReference>
<dbReference type="PANTHER" id="PTHR13522">
    <property type="entry name" value="U6 SNRNA PHOSPHODIESTERASE 1"/>
    <property type="match status" value="1"/>
</dbReference>
<dbReference type="Gene3D" id="3.90.1140.10">
    <property type="entry name" value="Cyclic phosphodiesterase"/>
    <property type="match status" value="1"/>
</dbReference>
<sequence length="290" mass="32564">MALVSYSDSESDSDPENDTPIATTPPRKRLRRTDSAAKPAVLPPLPTGFHDLYASSTRISVRDDPSLHGGRKRVIPHVEGNWPTHIYLEWYPQRDELAVLNTILAKCGTPKAVHSLLRSDLGVQLPLHISLSRPVVLATEQKQPFTDDFERAVQESSAKAFNAVPEGLDWVSNTENTRWFLVMRIKRPPQDQLNTLLRISNQTLTTFGQPPLYAPKKIKHPVSSAYKEDDFSDRFHISLAWSLTAPSIDEQTRISGIDLKPLEESLRIEFNSVKVKIGNVVKSLALERAM</sequence>
<comment type="similarity">
    <text evidence="5">Belongs to the 2H phosphoesterase superfamily. USB1 family.</text>
</comment>
<evidence type="ECO:0000256" key="2">
    <source>
        <dbReference type="ARBA" id="ARBA00022801"/>
    </source>
</evidence>
<evidence type="ECO:0000256" key="6">
    <source>
        <dbReference type="SAM" id="MobiDB-lite"/>
    </source>
</evidence>
<evidence type="ECO:0000256" key="5">
    <source>
        <dbReference type="HAMAP-Rule" id="MF_03040"/>
    </source>
</evidence>
<dbReference type="GO" id="GO:0034477">
    <property type="term" value="P:U6 snRNA 3'-end processing"/>
    <property type="evidence" value="ECO:0007669"/>
    <property type="project" value="UniProtKB-UniRule"/>
</dbReference>
<accession>A0A0U1M8Z8</accession>
<dbReference type="OrthoDB" id="49151at2759"/>
<dbReference type="GO" id="GO:0016829">
    <property type="term" value="F:lyase activity"/>
    <property type="evidence" value="ECO:0007669"/>
    <property type="project" value="UniProtKB-KW"/>
</dbReference>